<protein>
    <submittedName>
        <fullName evidence="1">Uncharacterized protein</fullName>
    </submittedName>
</protein>
<evidence type="ECO:0000313" key="2">
    <source>
        <dbReference type="Proteomes" id="UP000287352"/>
    </source>
</evidence>
<proteinExistence type="predicted"/>
<dbReference type="RefSeq" id="WP_126582589.1">
    <property type="nucleotide sequence ID" value="NZ_BIFR01000002.1"/>
</dbReference>
<dbReference type="AlphaFoldDB" id="A0A402A7N6"/>
<gene>
    <name evidence="1" type="ORF">KTT_49380</name>
</gene>
<evidence type="ECO:0000313" key="1">
    <source>
        <dbReference type="EMBL" id="GCE15079.1"/>
    </source>
</evidence>
<name>A0A402A7N6_9CHLR</name>
<dbReference type="Proteomes" id="UP000287352">
    <property type="component" value="Unassembled WGS sequence"/>
</dbReference>
<reference evidence="2" key="1">
    <citation type="submission" date="2018-12" db="EMBL/GenBank/DDBJ databases">
        <title>Tengunoibacter tsumagoiensis gen. nov., sp. nov., Dictyobacter kobayashii sp. nov., D. alpinus sp. nov., and D. joshuensis sp. nov. and description of Dictyobacteraceae fam. nov. within the order Ktedonobacterales isolated from Tengu-no-mugimeshi.</title>
        <authorList>
            <person name="Wang C.M."/>
            <person name="Zheng Y."/>
            <person name="Sakai Y."/>
            <person name="Toyoda A."/>
            <person name="Minakuchi Y."/>
            <person name="Abe K."/>
            <person name="Yokota A."/>
            <person name="Yabe S."/>
        </authorList>
    </citation>
    <scope>NUCLEOTIDE SEQUENCE [LARGE SCALE GENOMIC DNA]</scope>
    <source>
        <strain evidence="2">Uno3</strain>
    </source>
</reference>
<sequence>MAQTACGCTQQRPSPTCEPGKKLFIRAVEVLPGKDGRTSTPEDDERWEVYTHAYLAYHDHVRGWSEGDVKVQRGMGEWMISLRSYGRWIFHFGTQDASFIYEWLQVKGYQQFVGQGEQARDRLSGFYRKHTKPSLLLREPIARGGEQPAKLAEQERAPGVSSHIDLKTLVTILIALLVAHIAHTPTVVERLLVQRRAANLLRVHGIHVGLSDEQVIQELIEEVVRQNERIRGAPLHHPQELLV</sequence>
<accession>A0A402A7N6</accession>
<dbReference type="EMBL" id="BIFR01000002">
    <property type="protein sequence ID" value="GCE15079.1"/>
    <property type="molecule type" value="Genomic_DNA"/>
</dbReference>
<comment type="caution">
    <text evidence="1">The sequence shown here is derived from an EMBL/GenBank/DDBJ whole genome shotgun (WGS) entry which is preliminary data.</text>
</comment>
<keyword evidence="2" id="KW-1185">Reference proteome</keyword>
<organism evidence="1 2">
    <name type="scientific">Tengunoibacter tsumagoiensis</name>
    <dbReference type="NCBI Taxonomy" id="2014871"/>
    <lineage>
        <taxon>Bacteria</taxon>
        <taxon>Bacillati</taxon>
        <taxon>Chloroflexota</taxon>
        <taxon>Ktedonobacteria</taxon>
        <taxon>Ktedonobacterales</taxon>
        <taxon>Dictyobacteraceae</taxon>
        <taxon>Tengunoibacter</taxon>
    </lineage>
</organism>